<dbReference type="InterPro" id="IPR008969">
    <property type="entry name" value="CarboxyPept-like_regulatory"/>
</dbReference>
<feature type="chain" id="PRO_5037961465" evidence="2">
    <location>
        <begin position="29"/>
        <end position="1321"/>
    </location>
</feature>
<dbReference type="PANTHER" id="PTHR23303:SF14">
    <property type="entry name" value="BOS COMPLEX SUBUNIT NOMO1-RELATED"/>
    <property type="match status" value="1"/>
</dbReference>
<dbReference type="Gene3D" id="2.60.40.1120">
    <property type="entry name" value="Carboxypeptidase-like, regulatory domain"/>
    <property type="match status" value="1"/>
</dbReference>
<keyword evidence="1 2" id="KW-0732">Signal</keyword>
<dbReference type="InterPro" id="IPR051417">
    <property type="entry name" value="SDr/BOS_complex"/>
</dbReference>
<dbReference type="Pfam" id="PF13620">
    <property type="entry name" value="CarboxypepD_reg"/>
    <property type="match status" value="1"/>
</dbReference>
<dbReference type="GO" id="GO:0030246">
    <property type="term" value="F:carbohydrate binding"/>
    <property type="evidence" value="ECO:0007669"/>
    <property type="project" value="InterPro"/>
</dbReference>
<keyword evidence="4" id="KW-1185">Reference proteome</keyword>
<keyword evidence="3" id="KW-0121">Carboxypeptidase</keyword>
<protein>
    <submittedName>
        <fullName evidence="3">Carboxypeptidase regulatory-like domain-containing protein</fullName>
    </submittedName>
</protein>
<organism evidence="3 4">
    <name type="scientific">Desulfonema magnum</name>
    <dbReference type="NCBI Taxonomy" id="45655"/>
    <lineage>
        <taxon>Bacteria</taxon>
        <taxon>Pseudomonadati</taxon>
        <taxon>Thermodesulfobacteriota</taxon>
        <taxon>Desulfobacteria</taxon>
        <taxon>Desulfobacterales</taxon>
        <taxon>Desulfococcaceae</taxon>
        <taxon>Desulfonema</taxon>
    </lineage>
</organism>
<dbReference type="SUPFAM" id="SSF49464">
    <property type="entry name" value="Carboxypeptidase regulatory domain-like"/>
    <property type="match status" value="1"/>
</dbReference>
<dbReference type="SUPFAM" id="SSF49452">
    <property type="entry name" value="Starch-binding domain-like"/>
    <property type="match status" value="1"/>
</dbReference>
<keyword evidence="3" id="KW-0645">Protease</keyword>
<dbReference type="InterPro" id="IPR013784">
    <property type="entry name" value="Carb-bd-like_fold"/>
</dbReference>
<dbReference type="SUPFAM" id="SSF117074">
    <property type="entry name" value="Hypothetical protein PA1324"/>
    <property type="match status" value="1"/>
</dbReference>
<dbReference type="GO" id="GO:0004180">
    <property type="term" value="F:carboxypeptidase activity"/>
    <property type="evidence" value="ECO:0007669"/>
    <property type="project" value="UniProtKB-KW"/>
</dbReference>
<feature type="signal peptide" evidence="2">
    <location>
        <begin position="1"/>
        <end position="28"/>
    </location>
</feature>
<gene>
    <name evidence="3" type="ORF">dnm_011880</name>
</gene>
<proteinExistence type="predicted"/>
<dbReference type="InterPro" id="IPR013783">
    <property type="entry name" value="Ig-like_fold"/>
</dbReference>
<evidence type="ECO:0000256" key="2">
    <source>
        <dbReference type="SAM" id="SignalP"/>
    </source>
</evidence>
<sequence length="1321" mass="141723">MKKQNIAKGLRFIVAVFFLTFSVMGGMAAAQNNNAGFTNDNGELTGIGKDISDLGYGNIPLGDFDFDFEPLNVDGYEDITSADFDFEAFELDGYEDILLADFDFEAFELDGYEDILLGDFDFEAFELDGYEDISLTDFDFGFEPLDLDGYEDIAFADFEPDLVLPDEGNYVTISGVVKDSDGQPVQNAWINAKPDFLEPDLEPDVLDSDLESAFLDIELESDISASDAEPEDGNKIMPLNGIEVRPDTWNKFCFSHGGETDENGAFSISVSEGCSYDLFINVHKLSDTTAISGFFQDADGGTGSDPGADVQWSGSVTNDWAERTMIEAGADGVSGVEIILGKGSRIYGKAFDSDGKPVKELWIDAHADIPGGWGSASTDEEGNFSIVVPPGEGYRLSSWPWEGVFIGGYWKVGEDSALTTSGKDGSLSPNWNEATLLDATTDTEINIIFDAGNTISGRVVDEAGDPVSGIWVNASSGSLYKDGIFEDEDVNSEDKYLDEFMCMPSSLWYGAATDENGYYEIAVYPASDYRVSVQGNGVYRTMYYNNTLKWKDATLIDASSNAVTGIDFALNMGASIAGTLSGLEEGDNAYIEVWSDSGKGWGSAELTGTGSDLSFKVRGLEDGDDYRINVWAEGYLNGYVGEDGKLVLWEDAVFFATGTTTANIKLSTGKKISGTLSGLSAGDRVWIDAYSDSVWSKGGIEVTAEGDTADFTLSGLADASDFRVSVNAKGYMSGFYGGAGSALVSYDNATLVSTVDGDVSEVNIAMSTGNSVSGVIKGLDPDDRAWINAWSESGASSGGTEVIGTGSDVAYEINCLGVASDFRVSIQAKGYIGGCYGDDGLTDWENAALVDSEANPGNINLELSKGKTISGTITGLAKGEWAWIEARREKADQYREPMLLVMTDMAYDECGIRWNENSWGGTEVKGTGSPVNYTITGLSSADDFIVTFRPEGHAPEVRTGIDTSTDPENIDFIASEGKCISGSVEGAEPREWVSVNVWNETTWDGGYAEIMADADGKASYEIKGLGSGSGYVVSAWSGRKNLFYDQQMSWDDATRVDLSNGDAADVNFNFDAIKMYTLSGEIAGLEDNTLVWTDAWSETGHGWGNTERRGNGTFSMELPAGIYKVGIYADGYIKAYYNADSGCLTEDWAEAKPVAVSDNTDLGLLTLSSGYTVSGVVTNSEGDAVSRVWVDVYSNSKDFGGGAMTNRNGEYKISGLSDGSYVVNVWSMNGNFEGELAIEGSDVAYDISLDGGNIGDLYGIADDSDIVFLFDENDTFVNATETDDSGNYTFTGLAEGSYTVKVKSDKADGYEVLNAAMVESR</sequence>
<dbReference type="Gene3D" id="2.60.40.10">
    <property type="entry name" value="Immunoglobulins"/>
    <property type="match status" value="2"/>
</dbReference>
<dbReference type="PANTHER" id="PTHR23303">
    <property type="entry name" value="CARBOXYPEPTIDASE REGULATORY REGION-CONTAINING"/>
    <property type="match status" value="1"/>
</dbReference>
<dbReference type="EMBL" id="CP061800">
    <property type="protein sequence ID" value="QTA85183.1"/>
    <property type="molecule type" value="Genomic_DNA"/>
</dbReference>
<evidence type="ECO:0000313" key="4">
    <source>
        <dbReference type="Proteomes" id="UP000663722"/>
    </source>
</evidence>
<evidence type="ECO:0000313" key="3">
    <source>
        <dbReference type="EMBL" id="QTA85183.1"/>
    </source>
</evidence>
<dbReference type="RefSeq" id="WP_207681340.1">
    <property type="nucleotide sequence ID" value="NZ_CP061800.1"/>
</dbReference>
<accession>A0A975GLU8</accession>
<dbReference type="KEGG" id="dmm:dnm_011880"/>
<dbReference type="Proteomes" id="UP000663722">
    <property type="component" value="Chromosome"/>
</dbReference>
<evidence type="ECO:0000256" key="1">
    <source>
        <dbReference type="ARBA" id="ARBA00022729"/>
    </source>
</evidence>
<reference evidence="3" key="1">
    <citation type="journal article" date="2021" name="Microb. Physiol.">
        <title>Proteogenomic Insights into the Physiology of Marine, Sulfate-Reducing, Filamentous Desulfonema limicola and Desulfonema magnum.</title>
        <authorList>
            <person name="Schnaars V."/>
            <person name="Wohlbrand L."/>
            <person name="Scheve S."/>
            <person name="Hinrichs C."/>
            <person name="Reinhardt R."/>
            <person name="Rabus R."/>
        </authorList>
    </citation>
    <scope>NUCLEOTIDE SEQUENCE</scope>
    <source>
        <strain evidence="3">4be13</strain>
    </source>
</reference>
<name>A0A975GLU8_9BACT</name>
<keyword evidence="3" id="KW-0378">Hydrolase</keyword>